<dbReference type="EMBL" id="CP045903">
    <property type="protein sequence ID" value="QQP39343.1"/>
    <property type="molecule type" value="Genomic_DNA"/>
</dbReference>
<feature type="chain" id="PRO_5030667427" evidence="1">
    <location>
        <begin position="28"/>
        <end position="101"/>
    </location>
</feature>
<keyword evidence="2" id="KW-0675">Receptor</keyword>
<proteinExistence type="predicted"/>
<keyword evidence="1" id="KW-0732">Signal</keyword>
<evidence type="ECO:0000313" key="3">
    <source>
        <dbReference type="Proteomes" id="UP000595437"/>
    </source>
</evidence>
<feature type="signal peptide" evidence="1">
    <location>
        <begin position="1"/>
        <end position="27"/>
    </location>
</feature>
<gene>
    <name evidence="2" type="ORF">FKW44_020200</name>
</gene>
<dbReference type="AlphaFoldDB" id="A0A7T8GWW6"/>
<reference evidence="3" key="1">
    <citation type="submission" date="2021-01" db="EMBL/GenBank/DDBJ databases">
        <title>Caligus Genome Assembly.</title>
        <authorList>
            <person name="Gallardo-Escarate C."/>
        </authorList>
    </citation>
    <scope>NUCLEOTIDE SEQUENCE [LARGE SCALE GENOMIC DNA]</scope>
</reference>
<evidence type="ECO:0000256" key="1">
    <source>
        <dbReference type="SAM" id="SignalP"/>
    </source>
</evidence>
<sequence length="101" mass="11620">MKESWALNLMLDFIFIYFRGLFTLTRSECTSNIRSYLCPGQKKGWEKVSGILDPGHLTETFQILGFSPGSKDLQSTVWMALLWTSKKIHCLLFAKGQKKKK</sequence>
<accession>A0A7T8GWW6</accession>
<organism evidence="2 3">
    <name type="scientific">Caligus rogercresseyi</name>
    <name type="common">Sea louse</name>
    <dbReference type="NCBI Taxonomy" id="217165"/>
    <lineage>
        <taxon>Eukaryota</taxon>
        <taxon>Metazoa</taxon>
        <taxon>Ecdysozoa</taxon>
        <taxon>Arthropoda</taxon>
        <taxon>Crustacea</taxon>
        <taxon>Multicrustacea</taxon>
        <taxon>Hexanauplia</taxon>
        <taxon>Copepoda</taxon>
        <taxon>Siphonostomatoida</taxon>
        <taxon>Caligidae</taxon>
        <taxon>Caligus</taxon>
    </lineage>
</organism>
<keyword evidence="3" id="KW-1185">Reference proteome</keyword>
<evidence type="ECO:0000313" key="2">
    <source>
        <dbReference type="EMBL" id="QQP39343.1"/>
    </source>
</evidence>
<protein>
    <submittedName>
        <fullName evidence="2">Ionotropic glutamate kainate receptor 2-like b</fullName>
    </submittedName>
</protein>
<name>A0A7T8GWW6_CALRO</name>
<dbReference type="Proteomes" id="UP000595437">
    <property type="component" value="Chromosome 14"/>
</dbReference>